<dbReference type="GO" id="GO:0016887">
    <property type="term" value="F:ATP hydrolysis activity"/>
    <property type="evidence" value="ECO:0007669"/>
    <property type="project" value="InterPro"/>
</dbReference>
<dbReference type="InterPro" id="IPR003439">
    <property type="entry name" value="ABC_transporter-like_ATP-bd"/>
</dbReference>
<reference evidence="2" key="2">
    <citation type="submission" date="2024-06" db="EMBL/GenBank/DDBJ databases">
        <authorList>
            <person name="Plum-Jensen L.E."/>
            <person name="Schramm A."/>
            <person name="Marshall I.P.G."/>
        </authorList>
    </citation>
    <scope>NUCLEOTIDE SEQUENCE</scope>
    <source>
        <strain evidence="2">Rat1</strain>
    </source>
</reference>
<reference evidence="2" key="1">
    <citation type="journal article" date="2024" name="Syst. Appl. Microbiol.">
        <title>First single-strain enrichments of Electrothrix cable bacteria, description of E. aestuarii sp. nov. and E. rattekaaiensis sp. nov., and proposal of a cable bacteria taxonomy following the rules of the SeqCode.</title>
        <authorList>
            <person name="Plum-Jensen L.E."/>
            <person name="Schramm A."/>
            <person name="Marshall I.P.G."/>
        </authorList>
    </citation>
    <scope>NUCLEOTIDE SEQUENCE</scope>
    <source>
        <strain evidence="2">Rat1</strain>
    </source>
</reference>
<dbReference type="InterPro" id="IPR027417">
    <property type="entry name" value="P-loop_NTPase"/>
</dbReference>
<evidence type="ECO:0000313" key="2">
    <source>
        <dbReference type="EMBL" id="XCN73850.1"/>
    </source>
</evidence>
<dbReference type="KEGG" id="eaj:Q3M24_03590"/>
<dbReference type="PANTHER" id="PTHR42798:SF6">
    <property type="entry name" value="CELL DIVISION ATP-BINDING PROTEIN FTSE"/>
    <property type="match status" value="1"/>
</dbReference>
<protein>
    <submittedName>
        <fullName evidence="2">ATP-binding cassette domain-containing protein</fullName>
    </submittedName>
</protein>
<proteinExistence type="predicted"/>
<dbReference type="SUPFAM" id="SSF52540">
    <property type="entry name" value="P-loop containing nucleoside triphosphate hydrolases"/>
    <property type="match status" value="1"/>
</dbReference>
<name>A0AAU8LWC9_9BACT</name>
<organism evidence="2">
    <name type="scientific">Candidatus Electrothrix aestuarii</name>
    <dbReference type="NCBI Taxonomy" id="3062594"/>
    <lineage>
        <taxon>Bacteria</taxon>
        <taxon>Pseudomonadati</taxon>
        <taxon>Thermodesulfobacteriota</taxon>
        <taxon>Desulfobulbia</taxon>
        <taxon>Desulfobulbales</taxon>
        <taxon>Desulfobulbaceae</taxon>
        <taxon>Candidatus Electrothrix</taxon>
    </lineage>
</organism>
<dbReference type="GO" id="GO:0005524">
    <property type="term" value="F:ATP binding"/>
    <property type="evidence" value="ECO:0007669"/>
    <property type="project" value="UniProtKB-KW"/>
</dbReference>
<gene>
    <name evidence="2" type="ORF">Q3M24_03590</name>
</gene>
<dbReference type="PANTHER" id="PTHR42798">
    <property type="entry name" value="LIPOPROTEIN-RELEASING SYSTEM ATP-BINDING PROTEIN LOLD"/>
    <property type="match status" value="1"/>
</dbReference>
<sequence length="149" mass="16185">MTDFLRITGINKTFQPSKEVCVQALHDIHLNVEQGDLAVLSGPSGSGKTTLLNIIGGLDSPSSGEVTLDGQQITGLSQSELSLVRRDQIGFVFQAYNLIPVLTARENIEYVMKLQGKKQEECDQRTIEVAQKLGIDTLLNKLPSQMSGG</sequence>
<accession>A0AAU8LWC9</accession>
<evidence type="ECO:0000259" key="1">
    <source>
        <dbReference type="Pfam" id="PF00005"/>
    </source>
</evidence>
<keyword evidence="2" id="KW-0547">Nucleotide-binding</keyword>
<dbReference type="EMBL" id="CP159373">
    <property type="protein sequence ID" value="XCN73850.1"/>
    <property type="molecule type" value="Genomic_DNA"/>
</dbReference>
<dbReference type="Gene3D" id="3.40.50.300">
    <property type="entry name" value="P-loop containing nucleotide triphosphate hydrolases"/>
    <property type="match status" value="1"/>
</dbReference>
<dbReference type="AlphaFoldDB" id="A0AAU8LWC9"/>
<dbReference type="Pfam" id="PF00005">
    <property type="entry name" value="ABC_tran"/>
    <property type="match status" value="1"/>
</dbReference>
<feature type="domain" description="ABC transporter" evidence="1">
    <location>
        <begin position="25"/>
        <end position="149"/>
    </location>
</feature>
<keyword evidence="2" id="KW-0067">ATP-binding</keyword>